<dbReference type="AlphaFoldDB" id="A0A2P2N3G5"/>
<accession>A0A2P2N3G5</accession>
<dbReference type="EMBL" id="GGEC01056539">
    <property type="protein sequence ID" value="MBX37023.1"/>
    <property type="molecule type" value="Transcribed_RNA"/>
</dbReference>
<organism evidence="1">
    <name type="scientific">Rhizophora mucronata</name>
    <name type="common">Asiatic mangrove</name>
    <dbReference type="NCBI Taxonomy" id="61149"/>
    <lineage>
        <taxon>Eukaryota</taxon>
        <taxon>Viridiplantae</taxon>
        <taxon>Streptophyta</taxon>
        <taxon>Embryophyta</taxon>
        <taxon>Tracheophyta</taxon>
        <taxon>Spermatophyta</taxon>
        <taxon>Magnoliopsida</taxon>
        <taxon>eudicotyledons</taxon>
        <taxon>Gunneridae</taxon>
        <taxon>Pentapetalae</taxon>
        <taxon>rosids</taxon>
        <taxon>fabids</taxon>
        <taxon>Malpighiales</taxon>
        <taxon>Rhizophoraceae</taxon>
        <taxon>Rhizophora</taxon>
    </lineage>
</organism>
<proteinExistence type="predicted"/>
<evidence type="ECO:0000313" key="1">
    <source>
        <dbReference type="EMBL" id="MBX37023.1"/>
    </source>
</evidence>
<sequence>MKQSFKNNHQTLLLVFNQAVNFHNMVCKFVTKLHPPQTVQNEYMTILVDMDELQLSLHFIFCIPQESNVGI</sequence>
<name>A0A2P2N3G5_RHIMU</name>
<reference evidence="1" key="1">
    <citation type="submission" date="2018-02" db="EMBL/GenBank/DDBJ databases">
        <title>Rhizophora mucronata_Transcriptome.</title>
        <authorList>
            <person name="Meera S.P."/>
            <person name="Sreeshan A."/>
            <person name="Augustine A."/>
        </authorList>
    </citation>
    <scope>NUCLEOTIDE SEQUENCE</scope>
    <source>
        <tissue evidence="1">Leaf</tissue>
    </source>
</reference>
<protein>
    <submittedName>
        <fullName evidence="1">Uncharacterized protein</fullName>
    </submittedName>
</protein>